<feature type="compositionally biased region" description="Low complexity" evidence="1">
    <location>
        <begin position="169"/>
        <end position="187"/>
    </location>
</feature>
<evidence type="ECO:0008006" key="4">
    <source>
        <dbReference type="Google" id="ProtNLM"/>
    </source>
</evidence>
<evidence type="ECO:0000256" key="1">
    <source>
        <dbReference type="SAM" id="MobiDB-lite"/>
    </source>
</evidence>
<evidence type="ECO:0000313" key="3">
    <source>
        <dbReference type="Proteomes" id="UP000815325"/>
    </source>
</evidence>
<comment type="caution">
    <text evidence="2">The sequence shown here is derived from an EMBL/GenBank/DDBJ whole genome shotgun (WGS) entry which is preliminary data.</text>
</comment>
<protein>
    <recommendedName>
        <fullName evidence="4">Encoded protein</fullName>
    </recommendedName>
</protein>
<gene>
    <name evidence="2" type="ORF">DUNSADRAFT_9214</name>
</gene>
<dbReference type="Proteomes" id="UP000815325">
    <property type="component" value="Unassembled WGS sequence"/>
</dbReference>
<proteinExistence type="predicted"/>
<sequence>MALSFCAVPDAKAIPDNLGSEYKYVDGTAQQPCPNPARYAVTEGRYSFRLEVPDRAGNVMERDHVVVVDMRPPVSKVDTPVSDRAKPSEVTITFTSRDFPEGAESGVQAHMCLLQPEGTAAASNGSGRRRLVQDGPPRIANGPEVTFGEWQACGDRTAGGNTMHEGPPRDSNSNSSRSSADDLMSSSRTVIYQNLRSGDYEFRVSTGRVRARRGEIPY</sequence>
<name>A0ABQ7GI53_DUNSA</name>
<organism evidence="2 3">
    <name type="scientific">Dunaliella salina</name>
    <name type="common">Green alga</name>
    <name type="synonym">Protococcus salinus</name>
    <dbReference type="NCBI Taxonomy" id="3046"/>
    <lineage>
        <taxon>Eukaryota</taxon>
        <taxon>Viridiplantae</taxon>
        <taxon>Chlorophyta</taxon>
        <taxon>core chlorophytes</taxon>
        <taxon>Chlorophyceae</taxon>
        <taxon>CS clade</taxon>
        <taxon>Chlamydomonadales</taxon>
        <taxon>Dunaliellaceae</taxon>
        <taxon>Dunaliella</taxon>
    </lineage>
</organism>
<evidence type="ECO:0000313" key="2">
    <source>
        <dbReference type="EMBL" id="KAF5834224.1"/>
    </source>
</evidence>
<keyword evidence="3" id="KW-1185">Reference proteome</keyword>
<dbReference type="EMBL" id="MU069769">
    <property type="protein sequence ID" value="KAF5834224.1"/>
    <property type="molecule type" value="Genomic_DNA"/>
</dbReference>
<reference evidence="2" key="1">
    <citation type="submission" date="2017-08" db="EMBL/GenBank/DDBJ databases">
        <authorList>
            <person name="Polle J.E."/>
            <person name="Barry K."/>
            <person name="Cushman J."/>
            <person name="Schmutz J."/>
            <person name="Tran D."/>
            <person name="Hathwaick L.T."/>
            <person name="Yim W.C."/>
            <person name="Jenkins J."/>
            <person name="Mckie-Krisberg Z.M."/>
            <person name="Prochnik S."/>
            <person name="Lindquist E."/>
            <person name="Dockter R.B."/>
            <person name="Adam C."/>
            <person name="Molina H."/>
            <person name="Bunkerborg J."/>
            <person name="Jin E."/>
            <person name="Buchheim M."/>
            <person name="Magnuson J."/>
        </authorList>
    </citation>
    <scope>NUCLEOTIDE SEQUENCE</scope>
    <source>
        <strain evidence="2">CCAP 19/18</strain>
    </source>
</reference>
<feature type="region of interest" description="Disordered" evidence="1">
    <location>
        <begin position="152"/>
        <end position="187"/>
    </location>
</feature>
<accession>A0ABQ7GI53</accession>